<gene>
    <name evidence="5" type="ORF">NRB56_39940</name>
</gene>
<protein>
    <recommendedName>
        <fullName evidence="4">HTH gntR-type domain-containing protein</fullName>
    </recommendedName>
</protein>
<keyword evidence="2" id="KW-0238">DNA-binding</keyword>
<dbReference type="Pfam" id="PF00392">
    <property type="entry name" value="GntR"/>
    <property type="match status" value="1"/>
</dbReference>
<dbReference type="InterPro" id="IPR011711">
    <property type="entry name" value="GntR_C"/>
</dbReference>
<dbReference type="Proteomes" id="UP000431401">
    <property type="component" value="Unassembled WGS sequence"/>
</dbReference>
<keyword evidence="1" id="KW-0805">Transcription regulation</keyword>
<dbReference type="GO" id="GO:0003677">
    <property type="term" value="F:DNA binding"/>
    <property type="evidence" value="ECO:0007669"/>
    <property type="project" value="UniProtKB-KW"/>
</dbReference>
<dbReference type="PROSITE" id="PS50949">
    <property type="entry name" value="HTH_GNTR"/>
    <property type="match status" value="1"/>
</dbReference>
<dbReference type="PRINTS" id="PR00035">
    <property type="entry name" value="HTHGNTR"/>
</dbReference>
<dbReference type="AlphaFoldDB" id="A0A7K0DRK7"/>
<evidence type="ECO:0000313" key="5">
    <source>
        <dbReference type="EMBL" id="MQY28410.1"/>
    </source>
</evidence>
<dbReference type="InterPro" id="IPR036390">
    <property type="entry name" value="WH_DNA-bd_sf"/>
</dbReference>
<dbReference type="SMART" id="SM00345">
    <property type="entry name" value="HTH_GNTR"/>
    <property type="match status" value="1"/>
</dbReference>
<dbReference type="SUPFAM" id="SSF46785">
    <property type="entry name" value="Winged helix' DNA-binding domain"/>
    <property type="match status" value="1"/>
</dbReference>
<organism evidence="5 6">
    <name type="scientific">Nocardia aurantia</name>
    <dbReference type="NCBI Taxonomy" id="2585199"/>
    <lineage>
        <taxon>Bacteria</taxon>
        <taxon>Bacillati</taxon>
        <taxon>Actinomycetota</taxon>
        <taxon>Actinomycetes</taxon>
        <taxon>Mycobacteriales</taxon>
        <taxon>Nocardiaceae</taxon>
        <taxon>Nocardia</taxon>
    </lineage>
</organism>
<comment type="caution">
    <text evidence="5">The sequence shown here is derived from an EMBL/GenBank/DDBJ whole genome shotgun (WGS) entry which is preliminary data.</text>
</comment>
<evidence type="ECO:0000256" key="3">
    <source>
        <dbReference type="ARBA" id="ARBA00023163"/>
    </source>
</evidence>
<dbReference type="PANTHER" id="PTHR43537">
    <property type="entry name" value="TRANSCRIPTIONAL REGULATOR, GNTR FAMILY"/>
    <property type="match status" value="1"/>
</dbReference>
<dbReference type="Pfam" id="PF07729">
    <property type="entry name" value="FCD"/>
    <property type="match status" value="1"/>
</dbReference>
<dbReference type="InterPro" id="IPR008920">
    <property type="entry name" value="TF_FadR/GntR_C"/>
</dbReference>
<dbReference type="PANTHER" id="PTHR43537:SF5">
    <property type="entry name" value="UXU OPERON TRANSCRIPTIONAL REGULATOR"/>
    <property type="match status" value="1"/>
</dbReference>
<dbReference type="SUPFAM" id="SSF48008">
    <property type="entry name" value="GntR ligand-binding domain-like"/>
    <property type="match status" value="1"/>
</dbReference>
<dbReference type="InterPro" id="IPR000524">
    <property type="entry name" value="Tscrpt_reg_HTH_GntR"/>
</dbReference>
<proteinExistence type="predicted"/>
<reference evidence="5 6" key="1">
    <citation type="submission" date="2019-10" db="EMBL/GenBank/DDBJ databases">
        <title>Nocardia macrotermitis sp. nov. and Nocardia aurantia sp. nov., isolated from the gut of fungus growing-termite Macrotermes natalensis.</title>
        <authorList>
            <person name="Benndorf R."/>
            <person name="Schwitalla J."/>
            <person name="Martin K."/>
            <person name="De Beer W."/>
            <person name="Kaster A.-K."/>
            <person name="Vollmers J."/>
            <person name="Poulsen M."/>
            <person name="Beemelmanns C."/>
        </authorList>
    </citation>
    <scope>NUCLEOTIDE SEQUENCE [LARGE SCALE GENOMIC DNA]</scope>
    <source>
        <strain evidence="5 6">RB56</strain>
    </source>
</reference>
<dbReference type="SMART" id="SM00895">
    <property type="entry name" value="FCD"/>
    <property type="match status" value="1"/>
</dbReference>
<dbReference type="GO" id="GO:0003700">
    <property type="term" value="F:DNA-binding transcription factor activity"/>
    <property type="evidence" value="ECO:0007669"/>
    <property type="project" value="InterPro"/>
</dbReference>
<keyword evidence="3" id="KW-0804">Transcription</keyword>
<sequence>MVAAELRARILSDDSAERLPPQDQLVQEFGVSYPSVREALRILETEGLITVRRGNVGGAEVHRPDPSSAAYHLGLGLQAAHVTLGDLAVGLQMLEPTCAAACAQRDDRATVVIPALEANLDTCAELMGEGLPFTLAARAFHDLVVSFNPNVTVRYVVSTLVALWSAHEETWAEILTRSGEYPSPVDSAESLDCHRHIISAIAAGEAEAAERRYRSHLTATQSLVLDHFDTGPVDVSSAQVSQAIQQSRGTHI</sequence>
<dbReference type="CDD" id="cd07377">
    <property type="entry name" value="WHTH_GntR"/>
    <property type="match status" value="1"/>
</dbReference>
<keyword evidence="6" id="KW-1185">Reference proteome</keyword>
<dbReference type="InterPro" id="IPR036388">
    <property type="entry name" value="WH-like_DNA-bd_sf"/>
</dbReference>
<dbReference type="Gene3D" id="1.10.10.10">
    <property type="entry name" value="Winged helix-like DNA-binding domain superfamily/Winged helix DNA-binding domain"/>
    <property type="match status" value="1"/>
</dbReference>
<feature type="domain" description="HTH gntR-type" evidence="4">
    <location>
        <begin position="1"/>
        <end position="64"/>
    </location>
</feature>
<accession>A0A7K0DRK7</accession>
<name>A0A7K0DRK7_9NOCA</name>
<dbReference type="Gene3D" id="1.20.120.530">
    <property type="entry name" value="GntR ligand-binding domain-like"/>
    <property type="match status" value="1"/>
</dbReference>
<evidence type="ECO:0000256" key="2">
    <source>
        <dbReference type="ARBA" id="ARBA00023125"/>
    </source>
</evidence>
<evidence type="ECO:0000256" key="1">
    <source>
        <dbReference type="ARBA" id="ARBA00023015"/>
    </source>
</evidence>
<dbReference type="EMBL" id="WEGI01000008">
    <property type="protein sequence ID" value="MQY28410.1"/>
    <property type="molecule type" value="Genomic_DNA"/>
</dbReference>
<evidence type="ECO:0000313" key="6">
    <source>
        <dbReference type="Proteomes" id="UP000431401"/>
    </source>
</evidence>
<evidence type="ECO:0000259" key="4">
    <source>
        <dbReference type="PROSITE" id="PS50949"/>
    </source>
</evidence>